<evidence type="ECO:0000313" key="1">
    <source>
        <dbReference type="EMBL" id="MFC4788487.1"/>
    </source>
</evidence>
<evidence type="ECO:0000313" key="2">
    <source>
        <dbReference type="Proteomes" id="UP001596001"/>
    </source>
</evidence>
<keyword evidence="2" id="KW-1185">Reference proteome</keyword>
<protein>
    <submittedName>
        <fullName evidence="1">Uncharacterized protein</fullName>
    </submittedName>
</protein>
<dbReference type="EMBL" id="JBHSHJ010000003">
    <property type="protein sequence ID" value="MFC4788487.1"/>
    <property type="molecule type" value="Genomic_DNA"/>
</dbReference>
<accession>A0ABV9QFM2</accession>
<proteinExistence type="predicted"/>
<dbReference type="Proteomes" id="UP001596001">
    <property type="component" value="Unassembled WGS sequence"/>
</dbReference>
<comment type="caution">
    <text evidence="1">The sequence shown here is derived from an EMBL/GenBank/DDBJ whole genome shotgun (WGS) entry which is preliminary data.</text>
</comment>
<reference evidence="2" key="1">
    <citation type="journal article" date="2019" name="Int. J. Syst. Evol. Microbiol.">
        <title>The Global Catalogue of Microorganisms (GCM) 10K type strain sequencing project: providing services to taxonomists for standard genome sequencing and annotation.</title>
        <authorList>
            <consortium name="The Broad Institute Genomics Platform"/>
            <consortium name="The Broad Institute Genome Sequencing Center for Infectious Disease"/>
            <person name="Wu L."/>
            <person name="Ma J."/>
        </authorList>
    </citation>
    <scope>NUCLEOTIDE SEQUENCE [LARGE SCALE GENOMIC DNA]</scope>
    <source>
        <strain evidence="2">CCUG 49452</strain>
    </source>
</reference>
<sequence length="556" mass="62617">MWFPTRRHADLPWPRLRWWLAGLVLLLADGMSAWAQASSALPEPPPPAIAQTPVGMAVMTSLQPLSALEFDAAVIESKRRHRGRREDPVDGPWEFLDPDRLRRMLQMPAFAALTAQTKEPLIDQAGAWNLLTFERPSEALALWAMLFPERQPGQPIDPQWGTHLPSLQVYRADASWATEAAATMIMMDCLSRPVWHIYAQDPMLWAMRSNMGWEMPNSFDFGICVRKSTPAHGPGRWSHSPDTDYGHQIAAVLEQKFSRLLLRQGCDGKGPDSCLHLMYALASLNPRHPQWPAILDKTALAFTPEQMPLPTAQWLQRVRDKGHPLDDADRHTLLAAHTAIARQMIYLGIRLQVLSHSATSWPQHGMRELRTTIDHILTQALAQQALGAVYIGQMPLDVVGTSFPPSDPWRSFRASPEWPSALQAAVRDWARDHASAADCVLPERLLQWVPPMMALAWSLERMQQGRDTCKALPQQWIAQQYAQGHTAALAQLRTYLPLAASQHSTKHLVRIKNHSWLCTGWTDITRPPPQDPWKLCKAPLRKTQSGSTARQLHTGQ</sequence>
<organism evidence="1 2">
    <name type="scientific">Giesbergeria sinuosa</name>
    <dbReference type="NCBI Taxonomy" id="80883"/>
    <lineage>
        <taxon>Bacteria</taxon>
        <taxon>Pseudomonadati</taxon>
        <taxon>Pseudomonadota</taxon>
        <taxon>Betaproteobacteria</taxon>
        <taxon>Burkholderiales</taxon>
        <taxon>Comamonadaceae</taxon>
        <taxon>Giesbergeria</taxon>
    </lineage>
</organism>
<name>A0ABV9QFM2_9BURK</name>
<gene>
    <name evidence="1" type="ORF">ACFO6X_05745</name>
</gene>
<dbReference type="RefSeq" id="WP_382430959.1">
    <property type="nucleotide sequence ID" value="NZ_JBHSHJ010000003.1"/>
</dbReference>